<organism evidence="8 9">
    <name type="scientific">Parasediminibacterium paludis</name>
    <dbReference type="NCBI Taxonomy" id="908966"/>
    <lineage>
        <taxon>Bacteria</taxon>
        <taxon>Pseudomonadati</taxon>
        <taxon>Bacteroidota</taxon>
        <taxon>Chitinophagia</taxon>
        <taxon>Chitinophagales</taxon>
        <taxon>Chitinophagaceae</taxon>
        <taxon>Parasediminibacterium</taxon>
    </lineage>
</organism>
<dbReference type="InterPro" id="IPR000620">
    <property type="entry name" value="EamA_dom"/>
</dbReference>
<dbReference type="SUPFAM" id="SSF103481">
    <property type="entry name" value="Multidrug resistance efflux transporter EmrE"/>
    <property type="match status" value="2"/>
</dbReference>
<reference evidence="9" key="1">
    <citation type="journal article" date="2019" name="Int. J. Syst. Evol. Microbiol.">
        <title>The Global Catalogue of Microorganisms (GCM) 10K type strain sequencing project: providing services to taxonomists for standard genome sequencing and annotation.</title>
        <authorList>
            <consortium name="The Broad Institute Genomics Platform"/>
            <consortium name="The Broad Institute Genome Sequencing Center for Infectious Disease"/>
            <person name="Wu L."/>
            <person name="Ma J."/>
        </authorList>
    </citation>
    <scope>NUCLEOTIDE SEQUENCE [LARGE SCALE GENOMIC DNA]</scope>
    <source>
        <strain evidence="9">CECT 8010</strain>
    </source>
</reference>
<evidence type="ECO:0000256" key="4">
    <source>
        <dbReference type="ARBA" id="ARBA00022989"/>
    </source>
</evidence>
<dbReference type="PANTHER" id="PTHR32322">
    <property type="entry name" value="INNER MEMBRANE TRANSPORTER"/>
    <property type="match status" value="1"/>
</dbReference>
<protein>
    <submittedName>
        <fullName evidence="8">DMT family transporter</fullName>
    </submittedName>
</protein>
<feature type="domain" description="EamA" evidence="7">
    <location>
        <begin position="166"/>
        <end position="300"/>
    </location>
</feature>
<comment type="subcellular location">
    <subcellularLocation>
        <location evidence="1">Membrane</location>
        <topology evidence="1">Multi-pass membrane protein</topology>
    </subcellularLocation>
</comment>
<feature type="domain" description="EamA" evidence="7">
    <location>
        <begin position="12"/>
        <end position="149"/>
    </location>
</feature>
<feature type="transmembrane region" description="Helical" evidence="6">
    <location>
        <begin position="258"/>
        <end position="276"/>
    </location>
</feature>
<dbReference type="Pfam" id="PF00892">
    <property type="entry name" value="EamA"/>
    <property type="match status" value="2"/>
</dbReference>
<keyword evidence="5 6" id="KW-0472">Membrane</keyword>
<evidence type="ECO:0000259" key="7">
    <source>
        <dbReference type="Pfam" id="PF00892"/>
    </source>
</evidence>
<evidence type="ECO:0000313" key="9">
    <source>
        <dbReference type="Proteomes" id="UP001595906"/>
    </source>
</evidence>
<keyword evidence="9" id="KW-1185">Reference proteome</keyword>
<evidence type="ECO:0000256" key="6">
    <source>
        <dbReference type="SAM" id="Phobius"/>
    </source>
</evidence>
<evidence type="ECO:0000256" key="5">
    <source>
        <dbReference type="ARBA" id="ARBA00023136"/>
    </source>
</evidence>
<evidence type="ECO:0000256" key="3">
    <source>
        <dbReference type="ARBA" id="ARBA00022692"/>
    </source>
</evidence>
<sequence>MAQPISYNITIKGFIIALTGAILFSTKAIFVKLAFASTKVDAITLLSLRMLFSLPFYLGIAWFASKKEGAQTITTKQWFYIAAMGLLGYYVSSLFDFIGLQFISAGLERLILFLYPTFSVLINTYFFRSKLNRIQIIALLLTYVGIGIAYYGELRVDTTNPNFFYGSFMVFLCAVTYAVYLVGTGKLVQKVGATRYTAYAMLFATLGVFTHYLTTKTFSAFHFTPTLIGYGLALAIIATVIPSFMISNAMKRIGSNNVSIVTSIGPVSTVLQAHFILHEYIFTEQIIGTIIVIAGVILIGWKRDTV</sequence>
<feature type="transmembrane region" description="Helical" evidence="6">
    <location>
        <begin position="227"/>
        <end position="246"/>
    </location>
</feature>
<feature type="transmembrane region" description="Helical" evidence="6">
    <location>
        <begin position="110"/>
        <end position="127"/>
    </location>
</feature>
<evidence type="ECO:0000313" key="8">
    <source>
        <dbReference type="EMBL" id="MFC4230346.1"/>
    </source>
</evidence>
<feature type="transmembrane region" description="Helical" evidence="6">
    <location>
        <begin position="46"/>
        <end position="65"/>
    </location>
</feature>
<comment type="caution">
    <text evidence="8">The sequence shown here is derived from an EMBL/GenBank/DDBJ whole genome shotgun (WGS) entry which is preliminary data.</text>
</comment>
<feature type="transmembrane region" description="Helical" evidence="6">
    <location>
        <begin position="282"/>
        <end position="301"/>
    </location>
</feature>
<name>A0ABV8PSQ7_9BACT</name>
<feature type="transmembrane region" description="Helical" evidence="6">
    <location>
        <begin position="163"/>
        <end position="184"/>
    </location>
</feature>
<feature type="transmembrane region" description="Helical" evidence="6">
    <location>
        <begin position="196"/>
        <end position="215"/>
    </location>
</feature>
<dbReference type="EMBL" id="JBHSDC010000001">
    <property type="protein sequence ID" value="MFC4230346.1"/>
    <property type="molecule type" value="Genomic_DNA"/>
</dbReference>
<dbReference type="Proteomes" id="UP001595906">
    <property type="component" value="Unassembled WGS sequence"/>
</dbReference>
<keyword evidence="3 6" id="KW-0812">Transmembrane</keyword>
<dbReference type="InterPro" id="IPR050638">
    <property type="entry name" value="AA-Vitamin_Transporters"/>
</dbReference>
<comment type="similarity">
    <text evidence="2">Belongs to the EamA transporter family.</text>
</comment>
<gene>
    <name evidence="8" type="ORF">ACFOW1_00485</name>
</gene>
<dbReference type="RefSeq" id="WP_379011443.1">
    <property type="nucleotide sequence ID" value="NZ_JBHSDC010000001.1"/>
</dbReference>
<accession>A0ABV8PSQ7</accession>
<dbReference type="InterPro" id="IPR037185">
    <property type="entry name" value="EmrE-like"/>
</dbReference>
<proteinExistence type="inferred from homology"/>
<dbReference type="PANTHER" id="PTHR32322:SF2">
    <property type="entry name" value="EAMA DOMAIN-CONTAINING PROTEIN"/>
    <property type="match status" value="1"/>
</dbReference>
<feature type="transmembrane region" description="Helical" evidence="6">
    <location>
        <begin position="77"/>
        <end position="98"/>
    </location>
</feature>
<keyword evidence="4 6" id="KW-1133">Transmembrane helix</keyword>
<evidence type="ECO:0000256" key="1">
    <source>
        <dbReference type="ARBA" id="ARBA00004141"/>
    </source>
</evidence>
<feature type="transmembrane region" description="Helical" evidence="6">
    <location>
        <begin position="134"/>
        <end position="151"/>
    </location>
</feature>
<evidence type="ECO:0000256" key="2">
    <source>
        <dbReference type="ARBA" id="ARBA00007362"/>
    </source>
</evidence>